<proteinExistence type="predicted"/>
<evidence type="ECO:0000256" key="1">
    <source>
        <dbReference type="ARBA" id="ARBA00000885"/>
    </source>
</evidence>
<keyword evidence="5 6" id="KW-0833">Ubl conjugation pathway</keyword>
<keyword evidence="10" id="KW-1185">Reference proteome</keyword>
<organism evidence="9 10">
    <name type="scientific">Bemisia tabaci</name>
    <name type="common">Sweetpotato whitefly</name>
    <name type="synonym">Aleurodes tabaci</name>
    <dbReference type="NCBI Taxonomy" id="7038"/>
    <lineage>
        <taxon>Eukaryota</taxon>
        <taxon>Metazoa</taxon>
        <taxon>Ecdysozoa</taxon>
        <taxon>Arthropoda</taxon>
        <taxon>Hexapoda</taxon>
        <taxon>Insecta</taxon>
        <taxon>Pterygota</taxon>
        <taxon>Neoptera</taxon>
        <taxon>Paraneoptera</taxon>
        <taxon>Hemiptera</taxon>
        <taxon>Sternorrhyncha</taxon>
        <taxon>Aleyrodoidea</taxon>
        <taxon>Aleyrodidae</taxon>
        <taxon>Aleyrodinae</taxon>
        <taxon>Bemisia</taxon>
    </lineage>
</organism>
<evidence type="ECO:0000256" key="6">
    <source>
        <dbReference type="PROSITE-ProRule" id="PRU00104"/>
    </source>
</evidence>
<feature type="compositionally biased region" description="Low complexity" evidence="7">
    <location>
        <begin position="22"/>
        <end position="35"/>
    </location>
</feature>
<evidence type="ECO:0000256" key="5">
    <source>
        <dbReference type="ARBA" id="ARBA00022786"/>
    </source>
</evidence>
<accession>A0A9N9ZWU4</accession>
<dbReference type="AlphaFoldDB" id="A0A9N9ZWU4"/>
<feature type="region of interest" description="Disordered" evidence="7">
    <location>
        <begin position="22"/>
        <end position="64"/>
    </location>
</feature>
<feature type="active site" description="Glycyl thioester intermediate" evidence="6">
    <location>
        <position position="800"/>
    </location>
</feature>
<evidence type="ECO:0000256" key="4">
    <source>
        <dbReference type="ARBA" id="ARBA00022679"/>
    </source>
</evidence>
<reference evidence="9" key="1">
    <citation type="submission" date="2021-12" db="EMBL/GenBank/DDBJ databases">
        <authorList>
            <person name="King R."/>
        </authorList>
    </citation>
    <scope>NUCLEOTIDE SEQUENCE</scope>
</reference>
<evidence type="ECO:0000313" key="10">
    <source>
        <dbReference type="Proteomes" id="UP001152759"/>
    </source>
</evidence>
<dbReference type="Gene3D" id="3.30.2410.10">
    <property type="entry name" value="Hect, E3 ligase catalytic domain"/>
    <property type="match status" value="1"/>
</dbReference>
<name>A0A9N9ZWU4_BEMTA</name>
<dbReference type="EMBL" id="OU963862">
    <property type="protein sequence ID" value="CAH0380798.1"/>
    <property type="molecule type" value="Genomic_DNA"/>
</dbReference>
<dbReference type="Pfam" id="PF00632">
    <property type="entry name" value="HECT"/>
    <property type="match status" value="1"/>
</dbReference>
<sequence>MADLQAYLQECLATYFARQAVQPAPSTSSTSPQAVIGTDNGTGLLPPPAAAGSSPVASPASISNTQQTPLSLQYPAVTVSSRTPVLSSTSATPQPQSLLSGVVSSQAPFLSSCSSTPQSQSLPPCTVSSQTRMLSSASATPQPQSLLSGVVSSQAPFLSSCSSTPQSQSLPPCTVSCQMPVLSNLSSTLLSQSLLPGRAFSPTPVLSYASTPSSSQSQSFFSEPLRITNILTPQLTPTTSSTLPASTPVFSRQNFGRKRKQSVPRPELHPTFHRRAILLPLPNLERITKCAINFLFKIKFGYKSTEWRKEWDETQVLSHVESLFPMLQHRRFLFQDKGVQGEIIPLNVAPDKRLDGRELFRITSTCVYIAPEADLLSNELKQQFLEINNKKEVEKARKDARKKKRLESDNDDDDLDDPSCSTYVIVNDHHNQMGNEAGPSNAVFEMNPNHVAPDEIFEAEDGVFHLISGDTISKRSFESTDSLLMFFSEKTAKIPLTLHLERKNLFDQTIAFFKSGELKWNCKLLIKFNEEGGFDVGGVTREFLDELMHEIRGNNNLFEGEIHRSLKYSQKLLSSRVYYYVGQIIVLSLLNGGPGPHCFSPVLYKLLTSDVVQDSLIKENVPNPHFVLAIKYAEAAQSLIQLNQVIAEHTLFELAGIEQQLDGVTLEDAKISVVKEAVEYVLKERVEKPLTQLKEGLSPILDLLEENKALMEPVFVAGKLPLTAERLYRLFNPEAATDEEENVSRHWRRFLTDCERGESVVSLAAVCKFACGLRELPPGGLYPAPFCRITNSLLPEASTCNNEISIPDIVTYSQFKESLELGVKGSEGLISD</sequence>
<gene>
    <name evidence="9" type="ORF">BEMITA_LOCUS513</name>
</gene>
<feature type="region of interest" description="Disordered" evidence="7">
    <location>
        <begin position="399"/>
        <end position="418"/>
    </location>
</feature>
<evidence type="ECO:0000256" key="7">
    <source>
        <dbReference type="SAM" id="MobiDB-lite"/>
    </source>
</evidence>
<evidence type="ECO:0000259" key="8">
    <source>
        <dbReference type="PROSITE" id="PS50237"/>
    </source>
</evidence>
<dbReference type="InterPro" id="IPR000569">
    <property type="entry name" value="HECT_dom"/>
</dbReference>
<protein>
    <recommendedName>
        <fullName evidence="3">HECT-type E3 ubiquitin transferase</fullName>
        <ecNumber evidence="3">2.3.2.26</ecNumber>
    </recommendedName>
</protein>
<dbReference type="PROSITE" id="PS50237">
    <property type="entry name" value="HECT"/>
    <property type="match status" value="1"/>
</dbReference>
<evidence type="ECO:0000256" key="2">
    <source>
        <dbReference type="ARBA" id="ARBA00004906"/>
    </source>
</evidence>
<dbReference type="SUPFAM" id="SSF56204">
    <property type="entry name" value="Hect, E3 ligase catalytic domain"/>
    <property type="match status" value="1"/>
</dbReference>
<dbReference type="KEGG" id="btab:109030915"/>
<dbReference type="PANTHER" id="PTHR11254">
    <property type="entry name" value="HECT DOMAIN UBIQUITIN-PROTEIN LIGASE"/>
    <property type="match status" value="1"/>
</dbReference>
<dbReference type="Gene3D" id="3.90.1750.10">
    <property type="entry name" value="Hect, E3 ligase catalytic domains"/>
    <property type="match status" value="1"/>
</dbReference>
<feature type="domain" description="HECT" evidence="8">
    <location>
        <begin position="514"/>
        <end position="829"/>
    </location>
</feature>
<keyword evidence="4" id="KW-0808">Transferase</keyword>
<evidence type="ECO:0000256" key="3">
    <source>
        <dbReference type="ARBA" id="ARBA00012485"/>
    </source>
</evidence>
<dbReference type="Proteomes" id="UP001152759">
    <property type="component" value="Chromosome 1"/>
</dbReference>
<dbReference type="SMART" id="SM00119">
    <property type="entry name" value="HECTc"/>
    <property type="match status" value="1"/>
</dbReference>
<dbReference type="InterPro" id="IPR035983">
    <property type="entry name" value="Hect_E3_ubiquitin_ligase"/>
</dbReference>
<comment type="pathway">
    <text evidence="2">Protein modification; protein ubiquitination.</text>
</comment>
<dbReference type="GO" id="GO:0061630">
    <property type="term" value="F:ubiquitin protein ligase activity"/>
    <property type="evidence" value="ECO:0007669"/>
    <property type="project" value="UniProtKB-EC"/>
</dbReference>
<dbReference type="EC" id="2.3.2.26" evidence="3"/>
<evidence type="ECO:0000313" key="9">
    <source>
        <dbReference type="EMBL" id="CAH0380798.1"/>
    </source>
</evidence>
<feature type="compositionally biased region" description="Low complexity" evidence="7">
    <location>
        <begin position="50"/>
        <end position="63"/>
    </location>
</feature>
<comment type="catalytic activity">
    <reaction evidence="1">
        <text>S-ubiquitinyl-[E2 ubiquitin-conjugating enzyme]-L-cysteine + [acceptor protein]-L-lysine = [E2 ubiquitin-conjugating enzyme]-L-cysteine + N(6)-ubiquitinyl-[acceptor protein]-L-lysine.</text>
        <dbReference type="EC" id="2.3.2.26"/>
    </reaction>
</comment>
<dbReference type="GO" id="GO:0009966">
    <property type="term" value="P:regulation of signal transduction"/>
    <property type="evidence" value="ECO:0007669"/>
    <property type="project" value="UniProtKB-ARBA"/>
</dbReference>
<dbReference type="PANTHER" id="PTHR11254:SF440">
    <property type="entry name" value="E3 UBIQUITIN-PROTEIN LIGASE NEDD-4"/>
    <property type="match status" value="1"/>
</dbReference>
<dbReference type="InterPro" id="IPR050409">
    <property type="entry name" value="E3_ubiq-protein_ligase"/>
</dbReference>